<proteinExistence type="predicted"/>
<gene>
    <name evidence="2" type="ORF">Ga0080559_TMP243</name>
</gene>
<geneLocation type="plasmid" evidence="3">
    <name>ptpro5</name>
</geneLocation>
<dbReference type="KEGG" id="tpro:Ga0080559_TMP243"/>
<dbReference type="EMBL" id="CP014801">
    <property type="protein sequence ID" value="APX26219.1"/>
    <property type="molecule type" value="Genomic_DNA"/>
</dbReference>
<dbReference type="AlphaFoldDB" id="A0A1U7DDK8"/>
<reference evidence="2 3" key="1">
    <citation type="submission" date="2016-03" db="EMBL/GenBank/DDBJ databases">
        <title>Deep-sea bacteria in the southern Pacific.</title>
        <authorList>
            <person name="Tang K."/>
        </authorList>
    </citation>
    <scope>NUCLEOTIDE SEQUENCE [LARGE SCALE GENOMIC DNA]</scope>
    <source>
        <strain evidence="2 3">JLT2016</strain>
        <plasmid evidence="3">Plasmid ptpro5</plasmid>
    </source>
</reference>
<dbReference type="Proteomes" id="UP000186559">
    <property type="component" value="Plasmid pTPRO5"/>
</dbReference>
<dbReference type="Pfam" id="PF19419">
    <property type="entry name" value="DUF5983"/>
    <property type="match status" value="1"/>
</dbReference>
<evidence type="ECO:0000259" key="1">
    <source>
        <dbReference type="Pfam" id="PF19419"/>
    </source>
</evidence>
<organism evidence="2 3">
    <name type="scientific">Salipiger profundus</name>
    <dbReference type="NCBI Taxonomy" id="1229727"/>
    <lineage>
        <taxon>Bacteria</taxon>
        <taxon>Pseudomonadati</taxon>
        <taxon>Pseudomonadota</taxon>
        <taxon>Alphaproteobacteria</taxon>
        <taxon>Rhodobacterales</taxon>
        <taxon>Roseobacteraceae</taxon>
        <taxon>Salipiger</taxon>
    </lineage>
</organism>
<dbReference type="InterPro" id="IPR046025">
    <property type="entry name" value="DUF5983"/>
</dbReference>
<protein>
    <recommendedName>
        <fullName evidence="1">DUF5983 domain-containing protein</fullName>
    </recommendedName>
</protein>
<evidence type="ECO:0000313" key="2">
    <source>
        <dbReference type="EMBL" id="APX26219.1"/>
    </source>
</evidence>
<evidence type="ECO:0000313" key="3">
    <source>
        <dbReference type="Proteomes" id="UP000186559"/>
    </source>
</evidence>
<name>A0A1U7DDK8_9RHOB</name>
<accession>A0A1U7DDK8</accession>
<feature type="domain" description="DUF5983" evidence="1">
    <location>
        <begin position="10"/>
        <end position="94"/>
    </location>
</feature>
<keyword evidence="2" id="KW-0614">Plasmid</keyword>
<sequence>MIMRNVRRFYDCSTTHLPGQTARAIDDGLFAESPSMQNEYGWLFSVPETLADLPEGVDCDAFKAVMALAMDAGCDYVLFDRDAPPVPYLKVFDW</sequence>
<keyword evidence="3" id="KW-1185">Reference proteome</keyword>